<dbReference type="AlphaFoldDB" id="A0A934K1P6"/>
<evidence type="ECO:0000256" key="2">
    <source>
        <dbReference type="SAM" id="MobiDB-lite"/>
    </source>
</evidence>
<dbReference type="Proteomes" id="UP000612893">
    <property type="component" value="Unassembled WGS sequence"/>
</dbReference>
<feature type="region of interest" description="Disordered" evidence="2">
    <location>
        <begin position="20"/>
        <end position="44"/>
    </location>
</feature>
<keyword evidence="4" id="KW-1185">Reference proteome</keyword>
<evidence type="ECO:0008006" key="5">
    <source>
        <dbReference type="Google" id="ProtNLM"/>
    </source>
</evidence>
<comment type="caution">
    <text evidence="3">The sequence shown here is derived from an EMBL/GenBank/DDBJ whole genome shotgun (WGS) entry which is preliminary data.</text>
</comment>
<sequence>MKPPDDLLDKARRLATEQAKLEKQEADGERLLAGEDPSTPYRDDAEHWSGVYAELVGFKNDLLERLSQDRKMLSEAATTELERDENLLRVELERLKLRLSFWEMRREELSSE</sequence>
<dbReference type="EMBL" id="JAEKNR010000178">
    <property type="protein sequence ID" value="MBJ7599951.1"/>
    <property type="molecule type" value="Genomic_DNA"/>
</dbReference>
<organism evidence="3 4">
    <name type="scientific">Candidatus Nephthysia bennettiae</name>
    <dbReference type="NCBI Taxonomy" id="3127016"/>
    <lineage>
        <taxon>Bacteria</taxon>
        <taxon>Bacillati</taxon>
        <taxon>Candidatus Dormiibacterota</taxon>
        <taxon>Candidatus Dormibacteria</taxon>
        <taxon>Candidatus Dormibacterales</taxon>
        <taxon>Candidatus Dormibacteraceae</taxon>
        <taxon>Candidatus Nephthysia</taxon>
    </lineage>
</organism>
<protein>
    <recommendedName>
        <fullName evidence="5">ABC transporter Uup C-terminal domain-containing protein</fullName>
    </recommendedName>
</protein>
<evidence type="ECO:0000256" key="1">
    <source>
        <dbReference type="SAM" id="Coils"/>
    </source>
</evidence>
<evidence type="ECO:0000313" key="3">
    <source>
        <dbReference type="EMBL" id="MBJ7599951.1"/>
    </source>
</evidence>
<keyword evidence="1" id="KW-0175">Coiled coil</keyword>
<gene>
    <name evidence="3" type="ORF">JF922_17975</name>
</gene>
<feature type="compositionally biased region" description="Basic and acidic residues" evidence="2">
    <location>
        <begin position="20"/>
        <end position="33"/>
    </location>
</feature>
<evidence type="ECO:0000313" key="4">
    <source>
        <dbReference type="Proteomes" id="UP000612893"/>
    </source>
</evidence>
<feature type="coiled-coil region" evidence="1">
    <location>
        <begin position="78"/>
        <end position="112"/>
    </location>
</feature>
<proteinExistence type="predicted"/>
<dbReference type="RefSeq" id="WP_338203612.1">
    <property type="nucleotide sequence ID" value="NZ_JAEKNR010000178.1"/>
</dbReference>
<accession>A0A934K1P6</accession>
<name>A0A934K1P6_9BACT</name>
<reference evidence="3" key="1">
    <citation type="submission" date="2020-10" db="EMBL/GenBank/DDBJ databases">
        <title>Ca. Dormibacterota MAGs.</title>
        <authorList>
            <person name="Montgomery K."/>
        </authorList>
    </citation>
    <scope>NUCLEOTIDE SEQUENCE [LARGE SCALE GENOMIC DNA]</scope>
    <source>
        <strain evidence="3">SC8812_S17_10</strain>
    </source>
</reference>